<dbReference type="RefSeq" id="WP_099386366.1">
    <property type="nucleotide sequence ID" value="NZ_JANSWH010000052.1"/>
</dbReference>
<dbReference type="InterPro" id="IPR022208">
    <property type="entry name" value="DUF3737"/>
</dbReference>
<protein>
    <submittedName>
        <fullName evidence="1">Hydrogenase</fullName>
    </submittedName>
</protein>
<dbReference type="InterPro" id="IPR012334">
    <property type="entry name" value="Pectin_lyas_fold"/>
</dbReference>
<evidence type="ECO:0000313" key="2">
    <source>
        <dbReference type="Proteomes" id="UP000224563"/>
    </source>
</evidence>
<gene>
    <name evidence="1" type="ORF">CSX02_08525</name>
</gene>
<dbReference type="AlphaFoldDB" id="A0A2G3E2J5"/>
<name>A0A2G3E2J5_9FIRM</name>
<sequence length="279" mass="31991">MREFENERFTGERAMFAVKDVKVTDCIFADGESPFKESHGIEAVNSSFQWKYPFWYSSDIKATDCTFFEMARAGIWYTKNITLENCLYEAPKGFRRCDGVTLKNVDLANASETLWFNRNVRLENVVAKGTYFAMGSENIYAENFRLLGDYSYDGCKNVEIHNAKMLTKDAFWNCENVVVYDSYICGEYFGWNAKNVKLVNCTIESLQGFCYMDNVVLENCKLLNTTLSFEYSTNIDAEVTTAIDSVKNPYDGSIRAKEIKELILEDAFVDKNKTTITTL</sequence>
<proteinExistence type="predicted"/>
<dbReference type="SUPFAM" id="SSF51126">
    <property type="entry name" value="Pectin lyase-like"/>
    <property type="match status" value="1"/>
</dbReference>
<evidence type="ECO:0000313" key="1">
    <source>
        <dbReference type="EMBL" id="PHU37375.1"/>
    </source>
</evidence>
<comment type="caution">
    <text evidence="1">The sequence shown here is derived from an EMBL/GenBank/DDBJ whole genome shotgun (WGS) entry which is preliminary data.</text>
</comment>
<dbReference type="InterPro" id="IPR011050">
    <property type="entry name" value="Pectin_lyase_fold/virulence"/>
</dbReference>
<dbReference type="Proteomes" id="UP000224563">
    <property type="component" value="Unassembled WGS sequence"/>
</dbReference>
<reference evidence="1 2" key="2">
    <citation type="submission" date="2017-10" db="EMBL/GenBank/DDBJ databases">
        <authorList>
            <person name="Banno H."/>
            <person name="Chua N.-H."/>
        </authorList>
    </citation>
    <scope>NUCLEOTIDE SEQUENCE [LARGE SCALE GENOMIC DNA]</scope>
    <source>
        <strain evidence="1 2">JK623</strain>
    </source>
</reference>
<accession>A0A2G3E2J5</accession>
<dbReference type="EMBL" id="PDYG01000064">
    <property type="protein sequence ID" value="PHU37375.1"/>
    <property type="molecule type" value="Genomic_DNA"/>
</dbReference>
<organism evidence="1 2">
    <name type="scientific">Agathobacter ruminis</name>
    <dbReference type="NCBI Taxonomy" id="1712665"/>
    <lineage>
        <taxon>Bacteria</taxon>
        <taxon>Bacillati</taxon>
        <taxon>Bacillota</taxon>
        <taxon>Clostridia</taxon>
        <taxon>Lachnospirales</taxon>
        <taxon>Lachnospiraceae</taxon>
        <taxon>Agathobacter</taxon>
    </lineage>
</organism>
<dbReference type="Pfam" id="PF12541">
    <property type="entry name" value="DUF3737"/>
    <property type="match status" value="1"/>
</dbReference>
<dbReference type="Gene3D" id="2.160.20.10">
    <property type="entry name" value="Single-stranded right-handed beta-helix, Pectin lyase-like"/>
    <property type="match status" value="1"/>
</dbReference>
<reference evidence="1 2" key="1">
    <citation type="submission" date="2017-10" db="EMBL/GenBank/DDBJ databases">
        <title>Resolving the taxonomy of Roseburia spp., Eubacterium rectale and Agathobacter spp. through phylogenomic analysis.</title>
        <authorList>
            <person name="Sheridan P.O."/>
            <person name="Walker A.W."/>
            <person name="Duncan S.H."/>
            <person name="Scott K.P."/>
            <person name="Toole P.W.O."/>
            <person name="Luis P."/>
            <person name="Flint H.J."/>
        </authorList>
    </citation>
    <scope>NUCLEOTIDE SEQUENCE [LARGE SCALE GENOMIC DNA]</scope>
    <source>
        <strain evidence="1 2">JK623</strain>
    </source>
</reference>
<keyword evidence="2" id="KW-1185">Reference proteome</keyword>